<evidence type="ECO:0000313" key="8">
    <source>
        <dbReference type="Proteomes" id="UP001199054"/>
    </source>
</evidence>
<feature type="compositionally biased region" description="Basic and acidic residues" evidence="5">
    <location>
        <begin position="140"/>
        <end position="149"/>
    </location>
</feature>
<feature type="region of interest" description="Disordered" evidence="5">
    <location>
        <begin position="130"/>
        <end position="149"/>
    </location>
</feature>
<feature type="transmembrane region" description="Helical" evidence="6">
    <location>
        <begin position="317"/>
        <end position="335"/>
    </location>
</feature>
<keyword evidence="8" id="KW-1185">Reference proteome</keyword>
<evidence type="ECO:0000256" key="4">
    <source>
        <dbReference type="ARBA" id="ARBA00023136"/>
    </source>
</evidence>
<protein>
    <submittedName>
        <fullName evidence="7">DoxX family membrane protein</fullName>
    </submittedName>
</protein>
<dbReference type="Proteomes" id="UP001199054">
    <property type="component" value="Unassembled WGS sequence"/>
</dbReference>
<feature type="compositionally biased region" description="Low complexity" evidence="5">
    <location>
        <begin position="474"/>
        <end position="498"/>
    </location>
</feature>
<dbReference type="PANTHER" id="PTHR39157">
    <property type="entry name" value="INTEGRAL MEMBRANE PROTEIN-RELATED"/>
    <property type="match status" value="1"/>
</dbReference>
<keyword evidence="4 6" id="KW-0472">Membrane</keyword>
<sequence>MSVDTRTPRFDDQPALSMVKVPCDPAQVIVNHASFRVRLAPSPSARPHQPAKTPAGIPALSGAAVAAAGATRRRAPVVWSGKSSPGDSAATGGLLQAVRESGRGHDEYDGGATQVIPRVDLAHDLADDTLPTPTVIGQRSYRDADDDRDTRAMAAVRDLPYTGRPPHQPPPGTGPADRAGRTQADARGHASYYPGRRMNLGVVLLPLRIFLGFISIYAGMGKLCDPVYFDGGERGSMVTWLHTLHPWALAEPLRDFALAHPVGAGLSVAFLQVVVGVLTVLGLWQRLAACIGALLSAALLMTVSWKTVPAYDAPDIIYLAAWSPLIIAGAPVYSLDGRLAGEAWRTLGPRSEVWQLRRRVLRRGAVMAAVVCGLTLLVGSVLGGAVRSSTVVTVPGPGRAPTNYLPGQPLPQQQPSTSRKQQGPPPQQPSAPATPSAKASEPARTGKATPGTTGRTTTGSESPTATRGTGGQQTPRSSTTRSGSTATTSPRTPTSSGSSGSGSGTSGGSRSGLVGGLLG</sequence>
<proteinExistence type="predicted"/>
<accession>A0ABS8B2S4</accession>
<feature type="region of interest" description="Disordered" evidence="5">
    <location>
        <begin position="393"/>
        <end position="519"/>
    </location>
</feature>
<organism evidence="7 8">
    <name type="scientific">Streptomyces antimicrobicus</name>
    <dbReference type="NCBI Taxonomy" id="2883108"/>
    <lineage>
        <taxon>Bacteria</taxon>
        <taxon>Bacillati</taxon>
        <taxon>Actinomycetota</taxon>
        <taxon>Actinomycetes</taxon>
        <taxon>Kitasatosporales</taxon>
        <taxon>Streptomycetaceae</taxon>
        <taxon>Streptomyces</taxon>
    </lineage>
</organism>
<comment type="caution">
    <text evidence="7">The sequence shown here is derived from an EMBL/GenBank/DDBJ whole genome shotgun (WGS) entry which is preliminary data.</text>
</comment>
<evidence type="ECO:0000256" key="6">
    <source>
        <dbReference type="SAM" id="Phobius"/>
    </source>
</evidence>
<evidence type="ECO:0000256" key="5">
    <source>
        <dbReference type="SAM" id="MobiDB-lite"/>
    </source>
</evidence>
<evidence type="ECO:0000256" key="1">
    <source>
        <dbReference type="ARBA" id="ARBA00004141"/>
    </source>
</evidence>
<feature type="compositionally biased region" description="Low complexity" evidence="5">
    <location>
        <begin position="405"/>
        <end position="415"/>
    </location>
</feature>
<dbReference type="InterPro" id="IPR032808">
    <property type="entry name" value="DoxX"/>
</dbReference>
<dbReference type="RefSeq" id="WP_226725698.1">
    <property type="nucleotide sequence ID" value="NZ_JAJAUY010000013.1"/>
</dbReference>
<keyword evidence="3 6" id="KW-1133">Transmembrane helix</keyword>
<dbReference type="EMBL" id="JAJAUY010000013">
    <property type="protein sequence ID" value="MCB5178878.1"/>
    <property type="molecule type" value="Genomic_DNA"/>
</dbReference>
<dbReference type="PANTHER" id="PTHR39157:SF1">
    <property type="entry name" value="DOXX FAMILY PROTEIN"/>
    <property type="match status" value="1"/>
</dbReference>
<keyword evidence="2 6" id="KW-0812">Transmembrane</keyword>
<name>A0ABS8B2S4_9ACTN</name>
<feature type="compositionally biased region" description="Gly residues" evidence="5">
    <location>
        <begin position="499"/>
        <end position="519"/>
    </location>
</feature>
<feature type="region of interest" description="Disordered" evidence="5">
    <location>
        <begin position="157"/>
        <end position="185"/>
    </location>
</feature>
<gene>
    <name evidence="7" type="ORF">LG632_05695</name>
</gene>
<comment type="subcellular location">
    <subcellularLocation>
        <location evidence="1">Membrane</location>
        <topology evidence="1">Multi-pass membrane protein</topology>
    </subcellularLocation>
</comment>
<reference evidence="7 8" key="1">
    <citation type="submission" date="2021-10" db="EMBL/GenBank/DDBJ databases">
        <title>Streptomyces sp. strain SMC 277, a novel streptomycete isolated from soil.</title>
        <authorList>
            <person name="Chanama M."/>
        </authorList>
    </citation>
    <scope>NUCLEOTIDE SEQUENCE [LARGE SCALE GENOMIC DNA]</scope>
    <source>
        <strain evidence="7 8">SMC 277</strain>
    </source>
</reference>
<feature type="transmembrane region" description="Helical" evidence="6">
    <location>
        <begin position="200"/>
        <end position="220"/>
    </location>
</feature>
<feature type="transmembrane region" description="Helical" evidence="6">
    <location>
        <begin position="365"/>
        <end position="386"/>
    </location>
</feature>
<feature type="compositionally biased region" description="Low complexity" evidence="5">
    <location>
        <begin position="430"/>
        <end position="459"/>
    </location>
</feature>
<feature type="transmembrane region" description="Helical" evidence="6">
    <location>
        <begin position="258"/>
        <end position="280"/>
    </location>
</feature>
<evidence type="ECO:0000256" key="3">
    <source>
        <dbReference type="ARBA" id="ARBA00022989"/>
    </source>
</evidence>
<evidence type="ECO:0000313" key="7">
    <source>
        <dbReference type="EMBL" id="MCB5178878.1"/>
    </source>
</evidence>
<dbReference type="Pfam" id="PF07681">
    <property type="entry name" value="DoxX"/>
    <property type="match status" value="1"/>
</dbReference>
<feature type="transmembrane region" description="Helical" evidence="6">
    <location>
        <begin position="287"/>
        <end position="305"/>
    </location>
</feature>
<evidence type="ECO:0000256" key="2">
    <source>
        <dbReference type="ARBA" id="ARBA00022692"/>
    </source>
</evidence>